<evidence type="ECO:0000256" key="5">
    <source>
        <dbReference type="SAM" id="MobiDB-lite"/>
    </source>
</evidence>
<proteinExistence type="inferred from homology"/>
<sequence>MRRGREEEEEEMEEEEEEMEGDEVVVGQIQATMVPRHIKKRSLKNKALSVSFNEKDLKDYVTGFHKRKKKRRKEAQKQLEEKVRLKRIAARKKRKQEKELTMYGGTLENQLAPGSEPDGLNHDGEEDELDTAAASETKTYETGFTTITVTTSELSREDDDPMLTHSVPKQSDAVEKSNVLHVKKKPLKRYGAQKAWKKGGKPGSRNNSKNSTRKR</sequence>
<dbReference type="PANTHER" id="PTHR14577:SF0">
    <property type="entry name" value="NUCLEOLAR PROTEIN 12"/>
    <property type="match status" value="1"/>
</dbReference>
<organism evidence="6 7">
    <name type="scientific">Iris pallida</name>
    <name type="common">Sweet iris</name>
    <dbReference type="NCBI Taxonomy" id="29817"/>
    <lineage>
        <taxon>Eukaryota</taxon>
        <taxon>Viridiplantae</taxon>
        <taxon>Streptophyta</taxon>
        <taxon>Embryophyta</taxon>
        <taxon>Tracheophyta</taxon>
        <taxon>Spermatophyta</taxon>
        <taxon>Magnoliopsida</taxon>
        <taxon>Liliopsida</taxon>
        <taxon>Asparagales</taxon>
        <taxon>Iridaceae</taxon>
        <taxon>Iridoideae</taxon>
        <taxon>Irideae</taxon>
        <taxon>Iris</taxon>
    </lineage>
</organism>
<evidence type="ECO:0000256" key="3">
    <source>
        <dbReference type="ARBA" id="ARBA00023054"/>
    </source>
</evidence>
<evidence type="ECO:0000256" key="2">
    <source>
        <dbReference type="ARBA" id="ARBA00007175"/>
    </source>
</evidence>
<name>A0AAX6I7D6_IRIPA</name>
<dbReference type="PANTHER" id="PTHR14577">
    <property type="entry name" value="NUCLEOLAR PROTEIN 12"/>
    <property type="match status" value="1"/>
</dbReference>
<keyword evidence="3" id="KW-0175">Coiled coil</keyword>
<accession>A0AAX6I7D6</accession>
<evidence type="ECO:0000256" key="1">
    <source>
        <dbReference type="ARBA" id="ARBA00004604"/>
    </source>
</evidence>
<feature type="compositionally biased region" description="Acidic residues" evidence="5">
    <location>
        <begin position="7"/>
        <end position="23"/>
    </location>
</feature>
<dbReference type="GO" id="GO:0005730">
    <property type="term" value="C:nucleolus"/>
    <property type="evidence" value="ECO:0007669"/>
    <property type="project" value="UniProtKB-SubCell"/>
</dbReference>
<dbReference type="AlphaFoldDB" id="A0AAX6I7D6"/>
<dbReference type="EMBL" id="JANAVB010004600">
    <property type="protein sequence ID" value="KAJ6848345.1"/>
    <property type="molecule type" value="Genomic_DNA"/>
</dbReference>
<feature type="compositionally biased region" description="Basic residues" evidence="5">
    <location>
        <begin position="86"/>
        <end position="95"/>
    </location>
</feature>
<keyword evidence="7" id="KW-1185">Reference proteome</keyword>
<gene>
    <name evidence="6" type="ORF">M6B38_273850</name>
</gene>
<dbReference type="Proteomes" id="UP001140949">
    <property type="component" value="Unassembled WGS sequence"/>
</dbReference>
<keyword evidence="4" id="KW-0539">Nucleus</keyword>
<comment type="caution">
    <text evidence="6">The sequence shown here is derived from an EMBL/GenBank/DDBJ whole genome shotgun (WGS) entry which is preliminary data.</text>
</comment>
<comment type="similarity">
    <text evidence="2">Belongs to the RRP17 family.</text>
</comment>
<feature type="region of interest" description="Disordered" evidence="5">
    <location>
        <begin position="86"/>
        <end position="215"/>
    </location>
</feature>
<feature type="region of interest" description="Disordered" evidence="5">
    <location>
        <begin position="1"/>
        <end position="26"/>
    </location>
</feature>
<reference evidence="6" key="1">
    <citation type="journal article" date="2023" name="GigaByte">
        <title>Genome assembly of the bearded iris, Iris pallida Lam.</title>
        <authorList>
            <person name="Bruccoleri R.E."/>
            <person name="Oakeley E.J."/>
            <person name="Faust A.M.E."/>
            <person name="Altorfer M."/>
            <person name="Dessus-Babus S."/>
            <person name="Burckhardt D."/>
            <person name="Oertli M."/>
            <person name="Naumann U."/>
            <person name="Petersen F."/>
            <person name="Wong J."/>
        </authorList>
    </citation>
    <scope>NUCLEOTIDE SEQUENCE</scope>
    <source>
        <strain evidence="6">GSM-AAB239-AS_SAM_17_03QT</strain>
    </source>
</reference>
<dbReference type="Pfam" id="PF09805">
    <property type="entry name" value="Nop25"/>
    <property type="match status" value="1"/>
</dbReference>
<evidence type="ECO:0000313" key="7">
    <source>
        <dbReference type="Proteomes" id="UP001140949"/>
    </source>
</evidence>
<comment type="subcellular location">
    <subcellularLocation>
        <location evidence="1">Nucleus</location>
        <location evidence="1">Nucleolus</location>
    </subcellularLocation>
</comment>
<feature type="compositionally biased region" description="Polar residues" evidence="5">
    <location>
        <begin position="204"/>
        <end position="215"/>
    </location>
</feature>
<evidence type="ECO:0000313" key="6">
    <source>
        <dbReference type="EMBL" id="KAJ6848345.1"/>
    </source>
</evidence>
<protein>
    <submittedName>
        <fullName evidence="6">Ribosomal RNA-processing protein 17</fullName>
    </submittedName>
</protein>
<dbReference type="GO" id="GO:0019843">
    <property type="term" value="F:rRNA binding"/>
    <property type="evidence" value="ECO:0007669"/>
    <property type="project" value="TreeGrafter"/>
</dbReference>
<dbReference type="InterPro" id="IPR019186">
    <property type="entry name" value="Nucleolar_protein_12"/>
</dbReference>
<reference evidence="6" key="2">
    <citation type="submission" date="2023-04" db="EMBL/GenBank/DDBJ databases">
        <authorList>
            <person name="Bruccoleri R.E."/>
            <person name="Oakeley E.J."/>
            <person name="Faust A.-M."/>
            <person name="Dessus-Babus S."/>
            <person name="Altorfer M."/>
            <person name="Burckhardt D."/>
            <person name="Oertli M."/>
            <person name="Naumann U."/>
            <person name="Petersen F."/>
            <person name="Wong J."/>
        </authorList>
    </citation>
    <scope>NUCLEOTIDE SEQUENCE</scope>
    <source>
        <strain evidence="6">GSM-AAB239-AS_SAM_17_03QT</strain>
        <tissue evidence="6">Leaf</tissue>
    </source>
</reference>
<evidence type="ECO:0000256" key="4">
    <source>
        <dbReference type="ARBA" id="ARBA00023242"/>
    </source>
</evidence>
<feature type="compositionally biased region" description="Polar residues" evidence="5">
    <location>
        <begin position="134"/>
        <end position="153"/>
    </location>
</feature>